<proteinExistence type="predicted"/>
<keyword evidence="2" id="KW-1185">Reference proteome</keyword>
<dbReference type="Proteomes" id="UP000828390">
    <property type="component" value="Unassembled WGS sequence"/>
</dbReference>
<comment type="caution">
    <text evidence="1">The sequence shown here is derived from an EMBL/GenBank/DDBJ whole genome shotgun (WGS) entry which is preliminary data.</text>
</comment>
<reference evidence="1" key="1">
    <citation type="journal article" date="2019" name="bioRxiv">
        <title>The Genome of the Zebra Mussel, Dreissena polymorpha: A Resource for Invasive Species Research.</title>
        <authorList>
            <person name="McCartney M.A."/>
            <person name="Auch B."/>
            <person name="Kono T."/>
            <person name="Mallez S."/>
            <person name="Zhang Y."/>
            <person name="Obille A."/>
            <person name="Becker A."/>
            <person name="Abrahante J.E."/>
            <person name="Garbe J."/>
            <person name="Badalamenti J.P."/>
            <person name="Herman A."/>
            <person name="Mangelson H."/>
            <person name="Liachko I."/>
            <person name="Sullivan S."/>
            <person name="Sone E.D."/>
            <person name="Koren S."/>
            <person name="Silverstein K.A.T."/>
            <person name="Beckman K.B."/>
            <person name="Gohl D.M."/>
        </authorList>
    </citation>
    <scope>NUCLEOTIDE SEQUENCE</scope>
    <source>
        <strain evidence="1">Duluth1</strain>
        <tissue evidence="1">Whole animal</tissue>
    </source>
</reference>
<evidence type="ECO:0000313" key="2">
    <source>
        <dbReference type="Proteomes" id="UP000828390"/>
    </source>
</evidence>
<name>A0A9D4N106_DREPO</name>
<dbReference type="Gene3D" id="2.60.120.200">
    <property type="match status" value="1"/>
</dbReference>
<dbReference type="EMBL" id="JAIWYP010000001">
    <property type="protein sequence ID" value="KAH3887662.1"/>
    <property type="molecule type" value="Genomic_DNA"/>
</dbReference>
<gene>
    <name evidence="1" type="ORF">DPMN_011680</name>
</gene>
<reference evidence="1" key="2">
    <citation type="submission" date="2020-11" db="EMBL/GenBank/DDBJ databases">
        <authorList>
            <person name="McCartney M.A."/>
            <person name="Auch B."/>
            <person name="Kono T."/>
            <person name="Mallez S."/>
            <person name="Becker A."/>
            <person name="Gohl D.M."/>
            <person name="Silverstein K.A.T."/>
            <person name="Koren S."/>
            <person name="Bechman K.B."/>
            <person name="Herman A."/>
            <person name="Abrahante J.E."/>
            <person name="Garbe J."/>
        </authorList>
    </citation>
    <scope>NUCLEOTIDE SEQUENCE</scope>
    <source>
        <strain evidence="1">Duluth1</strain>
        <tissue evidence="1">Whole animal</tissue>
    </source>
</reference>
<dbReference type="AlphaFoldDB" id="A0A9D4N106"/>
<sequence length="69" mass="7531">MIGSDIRALNVYLKQGANLGSPIFTRAGTQGPNWLLGQIPITGNGAAQVRICFTLRSRITRECAHTYLK</sequence>
<protein>
    <submittedName>
        <fullName evidence="1">Uncharacterized protein</fullName>
    </submittedName>
</protein>
<accession>A0A9D4N106</accession>
<evidence type="ECO:0000313" key="1">
    <source>
        <dbReference type="EMBL" id="KAH3887662.1"/>
    </source>
</evidence>
<organism evidence="1 2">
    <name type="scientific">Dreissena polymorpha</name>
    <name type="common">Zebra mussel</name>
    <name type="synonym">Mytilus polymorpha</name>
    <dbReference type="NCBI Taxonomy" id="45954"/>
    <lineage>
        <taxon>Eukaryota</taxon>
        <taxon>Metazoa</taxon>
        <taxon>Spiralia</taxon>
        <taxon>Lophotrochozoa</taxon>
        <taxon>Mollusca</taxon>
        <taxon>Bivalvia</taxon>
        <taxon>Autobranchia</taxon>
        <taxon>Heteroconchia</taxon>
        <taxon>Euheterodonta</taxon>
        <taxon>Imparidentia</taxon>
        <taxon>Neoheterodontei</taxon>
        <taxon>Myida</taxon>
        <taxon>Dreissenoidea</taxon>
        <taxon>Dreissenidae</taxon>
        <taxon>Dreissena</taxon>
    </lineage>
</organism>